<organism evidence="1">
    <name type="scientific">Hyaloperonospora arabidopsidis (strain Emoy2)</name>
    <name type="common">Downy mildew agent</name>
    <name type="synonym">Peronospora arabidopsidis</name>
    <dbReference type="NCBI Taxonomy" id="559515"/>
    <lineage>
        <taxon>Eukaryota</taxon>
        <taxon>Sar</taxon>
        <taxon>Stramenopiles</taxon>
        <taxon>Oomycota</taxon>
        <taxon>Peronosporomycetes</taxon>
        <taxon>Peronosporales</taxon>
        <taxon>Peronosporaceae</taxon>
        <taxon>Hyaloperonospora</taxon>
    </lineage>
</organism>
<protein>
    <submittedName>
        <fullName evidence="1">RxLR effector candidate protein</fullName>
    </submittedName>
</protein>
<sequence>MLFANTSFDCSYAYSKNGDGSRENAGWTTQQRKLRHSVNEEVALVARQLRAIDSRLLTTLFEHTTEVVQACRPAVTLTRYTGAATTFSAALLADV</sequence>
<reference evidence="1" key="1">
    <citation type="journal article" date="2014" name="PLoS Pathog.">
        <title>Expression profiling during Arabidopsis/downy mildew interaction reveals a highly-expressed effector that attenuates responses to salicylic acid.</title>
        <authorList>
            <person name="Asai S."/>
            <person name="Rallapalli G."/>
            <person name="Piquerez S.J.M."/>
            <person name="Caillaud M.C."/>
            <person name="Furzer O.J."/>
            <person name="Ishaque N."/>
            <person name="Wirthmueller L."/>
            <person name="Fabro G."/>
            <person name="Shirasu K."/>
            <person name="Jones J.D.G."/>
        </authorList>
    </citation>
    <scope>NUCLEOTIDE SEQUENCE</scope>
    <source>
        <strain evidence="1">Emoy2</strain>
    </source>
</reference>
<feature type="non-terminal residue" evidence="1">
    <location>
        <position position="95"/>
    </location>
</feature>
<accession>A0A090BHM5</accession>
<evidence type="ECO:0000313" key="1">
    <source>
        <dbReference type="EMBL" id="BAP69143.1"/>
    </source>
</evidence>
<gene>
    <name evidence="1" type="primary">HaRxLL496</name>
</gene>
<name>A0A090BHM5_HYAAE</name>
<dbReference type="EMBL" id="AB922567">
    <property type="protein sequence ID" value="BAP69143.1"/>
    <property type="molecule type" value="mRNA"/>
</dbReference>
<proteinExistence type="evidence at transcript level"/>
<dbReference type="AlphaFoldDB" id="A0A090BHM5"/>